<dbReference type="Proteomes" id="UP000252355">
    <property type="component" value="Unassembled WGS sequence"/>
</dbReference>
<evidence type="ECO:0000259" key="2">
    <source>
        <dbReference type="Pfam" id="PF13387"/>
    </source>
</evidence>
<sequence length="358" mass="40074">MNRRLVPFVLMMLMLCLGQGQPGLAQVNYRLTGMLEIVRHSSGTYPILRTGDGRLFNLTGMPLAKFTPLEGQNVVVEGSARQGDQLTDLKVTSIAAAPIDPKAVVLPPMKPHQTPVKLVSQRPPLYQLANVRWGYIPGQPRNNDNFRFVKATLDTSKVEQAYFVIKPFPPEWIAAHSLMYWSLKPGGLVSETGEQASGIFLSIEAYQRKDQSYSLIGGLKNTFGSAWIMGAWEDYTTQSCEVQNEKLFLYPLKLTQTQMSTLLAEAVLQASVDRTGEFYHTITNNCTNNLIILMNRVLPAERRINLWTIPSMVYNLRATMPIIVPKMLMKKGLVGEPLPEVNARNFRQTFGFAAPPSR</sequence>
<accession>A0A367ZI56</accession>
<gene>
    <name evidence="3" type="ORF">OZSIB_2846</name>
</gene>
<feature type="signal peptide" evidence="1">
    <location>
        <begin position="1"/>
        <end position="25"/>
    </location>
</feature>
<dbReference type="InterPro" id="IPR025178">
    <property type="entry name" value="Lnb_N"/>
</dbReference>
<evidence type="ECO:0000313" key="4">
    <source>
        <dbReference type="Proteomes" id="UP000252355"/>
    </source>
</evidence>
<name>A0A367ZI56_9BACT</name>
<comment type="caution">
    <text evidence="3">The sequence shown here is derived from an EMBL/GenBank/DDBJ whole genome shotgun (WGS) entry which is preliminary data.</text>
</comment>
<dbReference type="Pfam" id="PF13387">
    <property type="entry name" value="Lnb_N"/>
    <property type="match status" value="1"/>
</dbReference>
<proteinExistence type="predicted"/>
<evidence type="ECO:0000256" key="1">
    <source>
        <dbReference type="SAM" id="SignalP"/>
    </source>
</evidence>
<keyword evidence="1" id="KW-0732">Signal</keyword>
<evidence type="ECO:0000313" key="3">
    <source>
        <dbReference type="EMBL" id="RCK77788.1"/>
    </source>
</evidence>
<feature type="chain" id="PRO_5017000293" evidence="1">
    <location>
        <begin position="26"/>
        <end position="358"/>
    </location>
</feature>
<feature type="domain" description="Lnb N-terminal periplasmic" evidence="2">
    <location>
        <begin position="148"/>
        <end position="310"/>
    </location>
</feature>
<protein>
    <submittedName>
        <fullName evidence="3">Putative membrane protein</fullName>
    </submittedName>
</protein>
<dbReference type="EMBL" id="QOQW01000033">
    <property type="protein sequence ID" value="RCK77788.1"/>
    <property type="molecule type" value="Genomic_DNA"/>
</dbReference>
<dbReference type="AlphaFoldDB" id="A0A367ZI56"/>
<reference evidence="3 4" key="1">
    <citation type="submission" date="2018-05" db="EMBL/GenBank/DDBJ databases">
        <title>A metagenomic window into the 2 km-deep terrestrial subsurface aquifer revealed taxonomically and functionally diverse microbial community comprising novel uncultured bacterial lineages.</title>
        <authorList>
            <person name="Kadnikov V.V."/>
            <person name="Mardanov A.V."/>
            <person name="Beletsky A.V."/>
            <person name="Banks D."/>
            <person name="Pimenov N.V."/>
            <person name="Frank Y.A."/>
            <person name="Karnachuk O.V."/>
            <person name="Ravin N.V."/>
        </authorList>
    </citation>
    <scope>NUCLEOTIDE SEQUENCE [LARGE SCALE GENOMIC DNA]</scope>
    <source>
        <strain evidence="3">BY5</strain>
    </source>
</reference>
<organism evidence="3 4">
    <name type="scientific">Candidatus Ozemobacter sibiricus</name>
    <dbReference type="NCBI Taxonomy" id="2268124"/>
    <lineage>
        <taxon>Bacteria</taxon>
        <taxon>Candidatus Ozemobacteria</taxon>
        <taxon>Candidatus Ozemobacterales</taxon>
        <taxon>Candidatus Ozemobacteraceae</taxon>
        <taxon>Candidatus Ozemobacter</taxon>
    </lineage>
</organism>